<evidence type="ECO:0000313" key="10">
    <source>
        <dbReference type="Proteomes" id="UP000315252"/>
    </source>
</evidence>
<dbReference type="Pfam" id="PF17131">
    <property type="entry name" value="LolA_like"/>
    <property type="match status" value="1"/>
</dbReference>
<comment type="caution">
    <text evidence="9">The sequence shown here is derived from an EMBL/GenBank/DDBJ whole genome shotgun (WGS) entry which is preliminary data.</text>
</comment>
<evidence type="ECO:0000256" key="3">
    <source>
        <dbReference type="ARBA" id="ARBA00022475"/>
    </source>
</evidence>
<protein>
    <submittedName>
        <fullName evidence="9">Outer membrane lipoprotein-sorting protein</fullName>
    </submittedName>
</protein>
<keyword evidence="10" id="KW-1185">Reference proteome</keyword>
<evidence type="ECO:0000256" key="4">
    <source>
        <dbReference type="ARBA" id="ARBA00022692"/>
    </source>
</evidence>
<feature type="transmembrane region" description="Helical" evidence="7">
    <location>
        <begin position="418"/>
        <end position="440"/>
    </location>
</feature>
<dbReference type="SUPFAM" id="SSF82866">
    <property type="entry name" value="Multidrug efflux transporter AcrB transmembrane domain"/>
    <property type="match status" value="2"/>
</dbReference>
<comment type="similarity">
    <text evidence="2">Belongs to the resistance-nodulation-cell division (RND) (TC 2.A.6) family. MmpL subfamily.</text>
</comment>
<feature type="transmembrane region" description="Helical" evidence="7">
    <location>
        <begin position="329"/>
        <end position="349"/>
    </location>
</feature>
<name>A0A545TYA6_9PROT</name>
<feature type="transmembrane region" description="Helical" evidence="7">
    <location>
        <begin position="648"/>
        <end position="665"/>
    </location>
</feature>
<accession>A0A545TYA6</accession>
<evidence type="ECO:0000313" key="9">
    <source>
        <dbReference type="EMBL" id="TQV82218.1"/>
    </source>
</evidence>
<feature type="domain" description="SSD" evidence="8">
    <location>
        <begin position="647"/>
        <end position="774"/>
    </location>
</feature>
<feature type="transmembrane region" description="Helical" evidence="7">
    <location>
        <begin position="361"/>
        <end position="387"/>
    </location>
</feature>
<dbReference type="InterPro" id="IPR050545">
    <property type="entry name" value="Mycobact_MmpL"/>
</dbReference>
<dbReference type="Proteomes" id="UP000315252">
    <property type="component" value="Unassembled WGS sequence"/>
</dbReference>
<keyword evidence="9" id="KW-0449">Lipoprotein</keyword>
<dbReference type="Gene3D" id="1.20.1640.10">
    <property type="entry name" value="Multidrug efflux transporter AcrB transmembrane domain"/>
    <property type="match status" value="2"/>
</dbReference>
<keyword evidence="5 7" id="KW-1133">Transmembrane helix</keyword>
<dbReference type="RefSeq" id="WP_142895848.1">
    <property type="nucleotide sequence ID" value="NZ_ML660053.1"/>
</dbReference>
<dbReference type="PRINTS" id="PR00702">
    <property type="entry name" value="ACRIFLAVINRP"/>
</dbReference>
<feature type="transmembrane region" description="Helical" evidence="7">
    <location>
        <begin position="749"/>
        <end position="772"/>
    </location>
</feature>
<dbReference type="PANTHER" id="PTHR33406:SF6">
    <property type="entry name" value="MEMBRANE PROTEIN YDGH-RELATED"/>
    <property type="match status" value="1"/>
</dbReference>
<dbReference type="InterPro" id="IPR033399">
    <property type="entry name" value="TP_0789-like"/>
</dbReference>
<dbReference type="InterPro" id="IPR004869">
    <property type="entry name" value="MMPL_dom"/>
</dbReference>
<keyword evidence="6 7" id="KW-0472">Membrane</keyword>
<dbReference type="GO" id="GO:0005886">
    <property type="term" value="C:plasma membrane"/>
    <property type="evidence" value="ECO:0007669"/>
    <property type="project" value="UniProtKB-SubCell"/>
</dbReference>
<evidence type="ECO:0000256" key="2">
    <source>
        <dbReference type="ARBA" id="ARBA00010157"/>
    </source>
</evidence>
<feature type="transmembrane region" description="Helical" evidence="7">
    <location>
        <begin position="713"/>
        <end position="737"/>
    </location>
</feature>
<feature type="transmembrane region" description="Helical" evidence="7">
    <location>
        <begin position="671"/>
        <end position="692"/>
    </location>
</feature>
<feature type="domain" description="SSD" evidence="8">
    <location>
        <begin position="260"/>
        <end position="384"/>
    </location>
</feature>
<dbReference type="GO" id="GO:0022857">
    <property type="term" value="F:transmembrane transporter activity"/>
    <property type="evidence" value="ECO:0007669"/>
    <property type="project" value="InterPro"/>
</dbReference>
<dbReference type="InterPro" id="IPR001036">
    <property type="entry name" value="Acrflvin-R"/>
</dbReference>
<organism evidence="9 10">
    <name type="scientific">Denitrobaculum tricleocarpae</name>
    <dbReference type="NCBI Taxonomy" id="2591009"/>
    <lineage>
        <taxon>Bacteria</taxon>
        <taxon>Pseudomonadati</taxon>
        <taxon>Pseudomonadota</taxon>
        <taxon>Alphaproteobacteria</taxon>
        <taxon>Rhodospirillales</taxon>
        <taxon>Rhodospirillaceae</taxon>
        <taxon>Denitrobaculum</taxon>
    </lineage>
</organism>
<dbReference type="AlphaFoldDB" id="A0A545TYA6"/>
<keyword evidence="4 7" id="KW-0812">Transmembrane</keyword>
<dbReference type="EMBL" id="VHSH01000002">
    <property type="protein sequence ID" value="TQV82218.1"/>
    <property type="molecule type" value="Genomic_DNA"/>
</dbReference>
<dbReference type="OrthoDB" id="7613898at2"/>
<dbReference type="InterPro" id="IPR000731">
    <property type="entry name" value="SSD"/>
</dbReference>
<evidence type="ECO:0000256" key="6">
    <source>
        <dbReference type="ARBA" id="ARBA00023136"/>
    </source>
</evidence>
<keyword evidence="3" id="KW-1003">Cell membrane</keyword>
<feature type="transmembrane region" description="Helical" evidence="7">
    <location>
        <begin position="18"/>
        <end position="44"/>
    </location>
</feature>
<reference evidence="9 10" key="1">
    <citation type="submission" date="2019-06" db="EMBL/GenBank/DDBJ databases">
        <title>Whole genome sequence for Rhodospirillaceae sp. R148.</title>
        <authorList>
            <person name="Wang G."/>
        </authorList>
    </citation>
    <scope>NUCLEOTIDE SEQUENCE [LARGE SCALE GENOMIC DNA]</scope>
    <source>
        <strain evidence="9 10">R148</strain>
    </source>
</reference>
<proteinExistence type="inferred from homology"/>
<gene>
    <name evidence="9" type="ORF">FKG95_08340</name>
</gene>
<evidence type="ECO:0000256" key="5">
    <source>
        <dbReference type="ARBA" id="ARBA00022989"/>
    </source>
</evidence>
<comment type="subcellular location">
    <subcellularLocation>
        <location evidence="1">Cell membrane</location>
        <topology evidence="1">Multi-pass membrane protein</topology>
    </subcellularLocation>
</comment>
<dbReference type="Pfam" id="PF03176">
    <property type="entry name" value="MMPL"/>
    <property type="match status" value="2"/>
</dbReference>
<dbReference type="PROSITE" id="PS50156">
    <property type="entry name" value="SSD"/>
    <property type="match status" value="2"/>
</dbReference>
<feature type="transmembrane region" description="Helical" evidence="7">
    <location>
        <begin position="236"/>
        <end position="253"/>
    </location>
</feature>
<dbReference type="Gene3D" id="2.50.20.10">
    <property type="entry name" value="Lipoprotein localisation LolA/LolB/LppX"/>
    <property type="match status" value="1"/>
</dbReference>
<dbReference type="CDD" id="cd16329">
    <property type="entry name" value="LolA_like"/>
    <property type="match status" value="1"/>
</dbReference>
<evidence type="ECO:0000256" key="7">
    <source>
        <dbReference type="SAM" id="Phobius"/>
    </source>
</evidence>
<evidence type="ECO:0000256" key="1">
    <source>
        <dbReference type="ARBA" id="ARBA00004651"/>
    </source>
</evidence>
<dbReference type="PANTHER" id="PTHR33406">
    <property type="entry name" value="MEMBRANE PROTEIN MJ1562-RELATED"/>
    <property type="match status" value="1"/>
</dbReference>
<sequence length="1067" mass="117484">MTRDGAVMRREGNTVERFFLFVTAYPKTVLLLCFLGIAAAGAFLPSLKKDTTPDAFIAADNPAVIYRDKVKEVFGLDDPFVVAVVDRGETGIYNKAALDLVRDLSDKLAGLRNVDPDRVTSLATESNIVGTDEGMEVDDFYELGEGGSLDPAALKAAIDNFPLYQGSLVARDGSATLIVAEILDQDLSQATYDEMLALVEAVTLPEGVEVHVAGVGAISGFLGTYIDNDAKRLNPLTALVITLVLVVAFRSVAGAILPNLIVMATAAAALGLMAAFGVSFFVITNGLLPILIGIAVADSIHVLSEYYERAAAHPEESRRDHIVQAMVRMFRPITLTTLTTIAGFMGLYIGAEMPPMQYFGLFAAIGVAAAWLTTILLLPSAITLIPVKPSKAFKRSRDSDLYGRVMTRFGAAVLRRPGVVVTIVAMIAVAGAFGSSRVIVEESQIENFQRDEAIYIADQVMNRVFDGTNYIDVVIETPNREDLFKPENLARIERFQRAAESLEGVQGSTSVVDYIKQMHKAVNENRPEFYSIPDDDFLIAQLFLLYSTSANPTDFEEEVDYDYRRANVRLNLNSSLYRENREVIAALEDTIARDFTDDGMTANLSGRVYVNFHWLKTIGDNHLRSLGISLALVWLMASLVFRSPLAGAFALIPVLMSLLLIYAVMGFSGIWLGVGTSMFAAIAIGLGIDFSIHTIDRMKELAMKGQGSFDTRIAPLFPSTGRALFFNFAAIGLGFMVLTTSEVPPLLRFGILVGIAVTASFIASMAVMPALAKLLKPRFIWPAGEVEGLPASGMKPSAVKAALAMAAVTGLSLALLGGKAEAAELPDGHDIMQSVVDRDEGQWVTRTLVMEMTDRSGTTRTRETATFRRYYGDEKRTVMFYRSPTNVKGTGFLTYDYPEADRDDDQWLYLPALRKVRRISASDRGDYFLGTDLTYEDMKKENKVALEDYSFQTIGQEEVEGHMTYIVEGTPVSPEVAKELGYGKVIWRVDPEIWISRKAEMWDVNGNPLKTLRSREIEAIDGIWTVQEIHVQHHKTGHQTLFRFSDIDYQSEIKDKVFKTRNLKRGL</sequence>
<evidence type="ECO:0000259" key="8">
    <source>
        <dbReference type="PROSITE" id="PS50156"/>
    </source>
</evidence>